<dbReference type="PROSITE" id="PS51068">
    <property type="entry name" value="FPG_CAT"/>
    <property type="match status" value="1"/>
</dbReference>
<evidence type="ECO:0000313" key="17">
    <source>
        <dbReference type="Proteomes" id="UP001651050"/>
    </source>
</evidence>
<dbReference type="Gene3D" id="3.20.190.10">
    <property type="entry name" value="MutM-like, N-terminal"/>
    <property type="match status" value="1"/>
</dbReference>
<evidence type="ECO:0000256" key="1">
    <source>
        <dbReference type="ARBA" id="ARBA00009409"/>
    </source>
</evidence>
<feature type="domain" description="Formamidopyrimidine-DNA glycosylase catalytic" evidence="15">
    <location>
        <begin position="2"/>
        <end position="130"/>
    </location>
</feature>
<keyword evidence="4" id="KW-0227">DNA damage</keyword>
<comment type="caution">
    <text evidence="16">The sequence shown here is derived from an EMBL/GenBank/DDBJ whole genome shotgun (WGS) entry which is preliminary data.</text>
</comment>
<evidence type="ECO:0000256" key="10">
    <source>
        <dbReference type="ARBA" id="ARBA00023239"/>
    </source>
</evidence>
<dbReference type="InterPro" id="IPR010979">
    <property type="entry name" value="Ribosomal_uS13-like_H2TH"/>
</dbReference>
<keyword evidence="17" id="KW-1185">Reference proteome</keyword>
<evidence type="ECO:0000256" key="4">
    <source>
        <dbReference type="ARBA" id="ARBA00022763"/>
    </source>
</evidence>
<dbReference type="PANTHER" id="PTHR42697:SF1">
    <property type="entry name" value="ENDONUCLEASE 8"/>
    <property type="match status" value="1"/>
</dbReference>
<dbReference type="SMART" id="SM01232">
    <property type="entry name" value="H2TH"/>
    <property type="match status" value="1"/>
</dbReference>
<organism evidence="16 17">
    <name type="scientific">Isoptericola peretonis</name>
    <dbReference type="NCBI Taxonomy" id="2918523"/>
    <lineage>
        <taxon>Bacteria</taxon>
        <taxon>Bacillati</taxon>
        <taxon>Actinomycetota</taxon>
        <taxon>Actinomycetes</taxon>
        <taxon>Micrococcales</taxon>
        <taxon>Promicromonosporaceae</taxon>
        <taxon>Isoptericola</taxon>
    </lineage>
</organism>
<dbReference type="EC" id="4.2.99.18" evidence="2"/>
<evidence type="ECO:0000256" key="9">
    <source>
        <dbReference type="ARBA" id="ARBA00023204"/>
    </source>
</evidence>
<dbReference type="PROSITE" id="PS51066">
    <property type="entry name" value="ZF_FPG_2"/>
    <property type="match status" value="1"/>
</dbReference>
<keyword evidence="5 13" id="KW-0863">Zinc-finger</keyword>
<keyword evidence="7" id="KW-0862">Zinc</keyword>
<comment type="similarity">
    <text evidence="1">Belongs to the FPG family.</text>
</comment>
<dbReference type="SUPFAM" id="SSF57716">
    <property type="entry name" value="Glucocorticoid receptor-like (DNA-binding domain)"/>
    <property type="match status" value="1"/>
</dbReference>
<feature type="domain" description="FPG-type" evidence="14">
    <location>
        <begin position="222"/>
        <end position="265"/>
    </location>
</feature>
<dbReference type="SUPFAM" id="SSF81624">
    <property type="entry name" value="N-terminal domain of MutM-like DNA repair proteins"/>
    <property type="match status" value="1"/>
</dbReference>
<evidence type="ECO:0000256" key="13">
    <source>
        <dbReference type="PROSITE-ProRule" id="PRU00391"/>
    </source>
</evidence>
<evidence type="ECO:0000256" key="5">
    <source>
        <dbReference type="ARBA" id="ARBA00022771"/>
    </source>
</evidence>
<keyword evidence="6" id="KW-0378">Hydrolase</keyword>
<evidence type="ECO:0000256" key="11">
    <source>
        <dbReference type="ARBA" id="ARBA00023268"/>
    </source>
</evidence>
<dbReference type="RefSeq" id="WP_416345440.1">
    <property type="nucleotide sequence ID" value="NZ_JALQCY010000006.1"/>
</dbReference>
<evidence type="ECO:0000256" key="3">
    <source>
        <dbReference type="ARBA" id="ARBA00022723"/>
    </source>
</evidence>
<keyword evidence="12" id="KW-0326">Glycosidase</keyword>
<reference evidence="16 17" key="1">
    <citation type="submission" date="2022-02" db="EMBL/GenBank/DDBJ databases">
        <title>The car tank lid bacteriome: a reservoir of bacteria with potential in bioremediation of fuel.</title>
        <authorList>
            <person name="Vidal-Verdu A."/>
            <person name="Gomez-Martinez D."/>
            <person name="Latorre-Perez A."/>
            <person name="Pereto J."/>
            <person name="Porcar M."/>
        </authorList>
    </citation>
    <scope>NUCLEOTIDE SEQUENCE [LARGE SCALE GENOMIC DNA]</scope>
    <source>
        <strain evidence="16 17">4D.3</strain>
    </source>
</reference>
<accession>A0ABT0J7V6</accession>
<dbReference type="InterPro" id="IPR015886">
    <property type="entry name" value="H2TH_FPG"/>
</dbReference>
<dbReference type="SMART" id="SM00898">
    <property type="entry name" value="Fapy_DNA_glyco"/>
    <property type="match status" value="1"/>
</dbReference>
<name>A0ABT0J7V6_9MICO</name>
<evidence type="ECO:0000259" key="15">
    <source>
        <dbReference type="PROSITE" id="PS51068"/>
    </source>
</evidence>
<sequence>MPEGDVLRLTAERLGAALRGAPLVRAELRWPTAAGVDLVGATVRESVAYGKHLLLRFDDGRTLHTHLRMDGSWRVYRTGTRQAAGRSPAVRAVLATASWTCVGLQLGMLDVLRTRDEPRLLGHLGPDVLGDDFADRLDEAADRLATDPGRPLCAALLDQRTVAGLGTIWTAESLFATRRWPWTPAGDLDHDARRALLVAARRLMVRSVTAGRRAGLGSVELAVHGRHHAPCRRCRTPVALGSTAGPGSRPDAGERAIYWCPSCQAAP</sequence>
<keyword evidence="10" id="KW-0456">Lyase</keyword>
<evidence type="ECO:0000256" key="7">
    <source>
        <dbReference type="ARBA" id="ARBA00022833"/>
    </source>
</evidence>
<dbReference type="InterPro" id="IPR035937">
    <property type="entry name" value="FPG_N"/>
</dbReference>
<evidence type="ECO:0000256" key="6">
    <source>
        <dbReference type="ARBA" id="ARBA00022801"/>
    </source>
</evidence>
<dbReference type="InterPro" id="IPR044090">
    <property type="entry name" value="Nei2_N"/>
</dbReference>
<dbReference type="Gene3D" id="1.10.8.50">
    <property type="match status" value="1"/>
</dbReference>
<keyword evidence="9" id="KW-0234">DNA repair</keyword>
<dbReference type="CDD" id="cd08971">
    <property type="entry name" value="AcNei2_N"/>
    <property type="match status" value="1"/>
</dbReference>
<evidence type="ECO:0000256" key="2">
    <source>
        <dbReference type="ARBA" id="ARBA00012720"/>
    </source>
</evidence>
<dbReference type="InterPro" id="IPR012319">
    <property type="entry name" value="FPG_cat"/>
</dbReference>
<dbReference type="EMBL" id="JALQCY010000006">
    <property type="protein sequence ID" value="MCK9795583.1"/>
    <property type="molecule type" value="Genomic_DNA"/>
</dbReference>
<evidence type="ECO:0000259" key="14">
    <source>
        <dbReference type="PROSITE" id="PS51066"/>
    </source>
</evidence>
<evidence type="ECO:0000256" key="12">
    <source>
        <dbReference type="ARBA" id="ARBA00023295"/>
    </source>
</evidence>
<dbReference type="Pfam" id="PF01149">
    <property type="entry name" value="Fapy_DNA_glyco"/>
    <property type="match status" value="1"/>
</dbReference>
<protein>
    <recommendedName>
        <fullName evidence="2">DNA-(apurinic or apyrimidinic site) lyase</fullName>
        <ecNumber evidence="2">4.2.99.18</ecNumber>
    </recommendedName>
</protein>
<dbReference type="SUPFAM" id="SSF46946">
    <property type="entry name" value="S13-like H2TH domain"/>
    <property type="match status" value="1"/>
</dbReference>
<dbReference type="PANTHER" id="PTHR42697">
    <property type="entry name" value="ENDONUCLEASE 8"/>
    <property type="match status" value="1"/>
</dbReference>
<evidence type="ECO:0000256" key="8">
    <source>
        <dbReference type="ARBA" id="ARBA00023125"/>
    </source>
</evidence>
<keyword evidence="11" id="KW-0511">Multifunctional enzyme</keyword>
<dbReference type="Pfam" id="PF06831">
    <property type="entry name" value="H2TH"/>
    <property type="match status" value="1"/>
</dbReference>
<gene>
    <name evidence="16" type="ORF">M1843_17700</name>
</gene>
<evidence type="ECO:0000313" key="16">
    <source>
        <dbReference type="EMBL" id="MCK9795583.1"/>
    </source>
</evidence>
<dbReference type="InterPro" id="IPR000214">
    <property type="entry name" value="Znf_DNA_glyclase/AP_lyase"/>
</dbReference>
<dbReference type="Proteomes" id="UP001651050">
    <property type="component" value="Unassembled WGS sequence"/>
</dbReference>
<keyword evidence="8" id="KW-0238">DNA-binding</keyword>
<proteinExistence type="inferred from homology"/>
<keyword evidence="3" id="KW-0479">Metal-binding</keyword>